<comment type="caution">
    <text evidence="2">The sequence shown here is derived from an EMBL/GenBank/DDBJ whole genome shotgun (WGS) entry which is preliminary data.</text>
</comment>
<name>A0ABP0C615_9PEZI</name>
<protein>
    <submittedName>
        <fullName evidence="2">Uncharacterized protein</fullName>
    </submittedName>
</protein>
<evidence type="ECO:0000256" key="1">
    <source>
        <dbReference type="SAM" id="MobiDB-lite"/>
    </source>
</evidence>
<dbReference type="Proteomes" id="UP001642405">
    <property type="component" value="Unassembled WGS sequence"/>
</dbReference>
<reference evidence="2 3" key="1">
    <citation type="submission" date="2024-01" db="EMBL/GenBank/DDBJ databases">
        <authorList>
            <person name="Allen C."/>
            <person name="Tagirdzhanova G."/>
        </authorList>
    </citation>
    <scope>NUCLEOTIDE SEQUENCE [LARGE SCALE GENOMIC DNA]</scope>
</reference>
<feature type="compositionally biased region" description="Basic and acidic residues" evidence="1">
    <location>
        <begin position="214"/>
        <end position="249"/>
    </location>
</feature>
<sequence>MRLRIEETTRAALLAHKTIRCLYRVPLTGLKTRREAPAIAWGQRLVDEFCEHLKKAMANSAPGGGSLAPVDGPDQTTDQSTDPTPGPEITSYLHIVYLASYRMALLLFDVFLPDIDDEVRRYMEDSTDIPVHFAFRQSSDGTLHLQRRKKLDEKAIGNYYNCLFLDRTSPPYIMDGLFPHSYMNGIRQERDDIHGDNPLQKGRPNRLPPSMQARNERRRAIERAAEQAEQGENARRGQEELQCDMRREVSGMTDEE</sequence>
<dbReference type="EMBL" id="CAWUHB010000036">
    <property type="protein sequence ID" value="CAK7226610.1"/>
    <property type="molecule type" value="Genomic_DNA"/>
</dbReference>
<feature type="compositionally biased region" description="Low complexity" evidence="1">
    <location>
        <begin position="71"/>
        <end position="83"/>
    </location>
</feature>
<evidence type="ECO:0000313" key="2">
    <source>
        <dbReference type="EMBL" id="CAK7226610.1"/>
    </source>
</evidence>
<organism evidence="2 3">
    <name type="scientific">Sporothrix curviconia</name>
    <dbReference type="NCBI Taxonomy" id="1260050"/>
    <lineage>
        <taxon>Eukaryota</taxon>
        <taxon>Fungi</taxon>
        <taxon>Dikarya</taxon>
        <taxon>Ascomycota</taxon>
        <taxon>Pezizomycotina</taxon>
        <taxon>Sordariomycetes</taxon>
        <taxon>Sordariomycetidae</taxon>
        <taxon>Ophiostomatales</taxon>
        <taxon>Ophiostomataceae</taxon>
        <taxon>Sporothrix</taxon>
    </lineage>
</organism>
<keyword evidence="3" id="KW-1185">Reference proteome</keyword>
<accession>A0ABP0C615</accession>
<feature type="region of interest" description="Disordered" evidence="1">
    <location>
        <begin position="61"/>
        <end position="86"/>
    </location>
</feature>
<evidence type="ECO:0000313" key="3">
    <source>
        <dbReference type="Proteomes" id="UP001642405"/>
    </source>
</evidence>
<feature type="region of interest" description="Disordered" evidence="1">
    <location>
        <begin position="190"/>
        <end position="256"/>
    </location>
</feature>
<gene>
    <name evidence="2" type="ORF">SCUCBS95973_006260</name>
</gene>
<proteinExistence type="predicted"/>